<keyword evidence="2" id="KW-0326">Glycosidase</keyword>
<accession>A0A381VS95</accession>
<organism evidence="4">
    <name type="scientific">marine metagenome</name>
    <dbReference type="NCBI Taxonomy" id="408172"/>
    <lineage>
        <taxon>unclassified sequences</taxon>
        <taxon>metagenomes</taxon>
        <taxon>ecological metagenomes</taxon>
    </lineage>
</organism>
<evidence type="ECO:0000256" key="1">
    <source>
        <dbReference type="ARBA" id="ARBA00022801"/>
    </source>
</evidence>
<dbReference type="InterPro" id="IPR036452">
    <property type="entry name" value="Ribo_hydro-like"/>
</dbReference>
<dbReference type="PANTHER" id="PTHR12304:SF4">
    <property type="entry name" value="URIDINE NUCLEOSIDASE"/>
    <property type="match status" value="1"/>
</dbReference>
<dbReference type="InterPro" id="IPR023186">
    <property type="entry name" value="IUNH"/>
</dbReference>
<reference evidence="4" key="1">
    <citation type="submission" date="2018-05" db="EMBL/GenBank/DDBJ databases">
        <authorList>
            <person name="Lanie J.A."/>
            <person name="Ng W.-L."/>
            <person name="Kazmierczak K.M."/>
            <person name="Andrzejewski T.M."/>
            <person name="Davidsen T.M."/>
            <person name="Wayne K.J."/>
            <person name="Tettelin H."/>
            <person name="Glass J.I."/>
            <person name="Rusch D."/>
            <person name="Podicherti R."/>
            <person name="Tsui H.-C.T."/>
            <person name="Winkler M.E."/>
        </authorList>
    </citation>
    <scope>NUCLEOTIDE SEQUENCE</scope>
</reference>
<name>A0A381VS95_9ZZZZ</name>
<evidence type="ECO:0000259" key="3">
    <source>
        <dbReference type="Pfam" id="PF01156"/>
    </source>
</evidence>
<dbReference type="AlphaFoldDB" id="A0A381VS95"/>
<dbReference type="GO" id="GO:0006152">
    <property type="term" value="P:purine nucleoside catabolic process"/>
    <property type="evidence" value="ECO:0007669"/>
    <property type="project" value="TreeGrafter"/>
</dbReference>
<proteinExistence type="predicted"/>
<feature type="domain" description="Inosine/uridine-preferring nucleoside hydrolase" evidence="3">
    <location>
        <begin position="48"/>
        <end position="290"/>
    </location>
</feature>
<dbReference type="InterPro" id="IPR001910">
    <property type="entry name" value="Inosine/uridine_hydrolase_dom"/>
</dbReference>
<dbReference type="Gene3D" id="3.90.245.10">
    <property type="entry name" value="Ribonucleoside hydrolase-like"/>
    <property type="match status" value="1"/>
</dbReference>
<dbReference type="Pfam" id="PF01156">
    <property type="entry name" value="IU_nuc_hydro"/>
    <property type="match status" value="1"/>
</dbReference>
<evidence type="ECO:0000256" key="2">
    <source>
        <dbReference type="ARBA" id="ARBA00023295"/>
    </source>
</evidence>
<keyword evidence="1" id="KW-0378">Hydrolase</keyword>
<evidence type="ECO:0000313" key="4">
    <source>
        <dbReference type="EMBL" id="SVA43124.1"/>
    </source>
</evidence>
<gene>
    <name evidence="4" type="ORF">METZ01_LOCUS95978</name>
</gene>
<dbReference type="SUPFAM" id="SSF53590">
    <property type="entry name" value="Nucleoside hydrolase"/>
    <property type="match status" value="1"/>
</dbReference>
<protein>
    <recommendedName>
        <fullName evidence="3">Inosine/uridine-preferring nucleoside hydrolase domain-containing protein</fullName>
    </recommendedName>
</protein>
<dbReference type="PANTHER" id="PTHR12304">
    <property type="entry name" value="INOSINE-URIDINE PREFERRING NUCLEOSIDE HYDROLASE"/>
    <property type="match status" value="1"/>
</dbReference>
<dbReference type="EMBL" id="UINC01009624">
    <property type="protein sequence ID" value="SVA43124.1"/>
    <property type="molecule type" value="Genomic_DNA"/>
</dbReference>
<dbReference type="GO" id="GO:0005829">
    <property type="term" value="C:cytosol"/>
    <property type="evidence" value="ECO:0007669"/>
    <property type="project" value="TreeGrafter"/>
</dbReference>
<sequence>MTDYKSKPNMPAAPFGTRNDLFAGLPAIKHHRILELLEPPLRNELKTVLVDTDTYNEIDDQFALIHILLTERQRSDLEVVAITAAPFHNAARNTKDYEHGMLLSYQEIHRVLDTLDIRWPGQVFKGSSNRMTVSGSMPIESEAADAICEIALSRSSSDSPLYIVALGALTNVASAILKKPEIRDRVVVCTLGGAPFNLNGFTDFNYMQDMPAAQFVFSCGVPVVHFPGYSVTDNLRTSRWELKANLGDSPAGTFLMDRYMEFVKDYPGRSKPIWDLAPGIWVIDPQWLLSEVRHSPLLTDENRWVDKVDNHPVRAVRWINRDAVFQNFFELLNPQS</sequence>
<dbReference type="GO" id="GO:0008477">
    <property type="term" value="F:purine nucleosidase activity"/>
    <property type="evidence" value="ECO:0007669"/>
    <property type="project" value="TreeGrafter"/>
</dbReference>